<dbReference type="GO" id="GO:0016020">
    <property type="term" value="C:membrane"/>
    <property type="evidence" value="ECO:0007669"/>
    <property type="project" value="UniProtKB-SubCell"/>
</dbReference>
<feature type="transmembrane region" description="Helical" evidence="15">
    <location>
        <begin position="432"/>
        <end position="453"/>
    </location>
</feature>
<evidence type="ECO:0000256" key="4">
    <source>
        <dbReference type="ARBA" id="ARBA00022989"/>
    </source>
</evidence>
<dbReference type="AlphaFoldDB" id="A0A7R9G998"/>
<dbReference type="EMBL" id="OA882224">
    <property type="protein sequence ID" value="CAD7273924.1"/>
    <property type="molecule type" value="Genomic_DNA"/>
</dbReference>
<proteinExistence type="inferred from homology"/>
<keyword evidence="5 15" id="KW-0472">Membrane</keyword>
<evidence type="ECO:0000313" key="16">
    <source>
        <dbReference type="EMBL" id="CAD7273924.1"/>
    </source>
</evidence>
<dbReference type="Pfam" id="PF05602">
    <property type="entry name" value="CLPTM1"/>
    <property type="match status" value="1"/>
</dbReference>
<sequence>MQPPSLTTAATVAFVAYFMYSMWGLAKMFWPPECPASEKCMKSCLNEEPDYQVAFVTSVYENLNIQRRDIRLLDHWASFDYSQPFEKELNITLPEATRKNGTMFLHIFFVPVQKSDKNLGQESVDGVLRKASRPNTAYLSYPLILHREPDPEAFQLLGSEKKPDKKPSAEVVQPVSHFKPTLTFNVVTEKFLLPVVGLPQDVAVMISYPRSDPLSIPPLLSVDFSGDRLASQVRVNTSMLTHPFTLKYAPISFGKFRVWRQFELSLITLKGFGFGAKDVDEVKSIFEMNPTLLFVTMFVSVCHLVFDFLAFKNDVEFWRGRRNIVGVSTRALIWRAFSQAVVFVYLWSEESSLLIWIPSGIAAVIELWKLTKAFKIELNLRSFSVKFGVRSSDEEKSSKMDKMGMTYLGYLLAPLVVGYSIYSLLYTPHKSWGSWVMQVLVGFVYGFGFLFMFPQLFLNYQLKSVAHLPWRAFTYKAFNTFIDDLFAFVITMPTLHRVACFRDDVVFLIYLYQRW</sequence>
<comment type="catalytic activity">
    <reaction evidence="9">
        <text>6-(alpha-D-glucosaminyl)-(1-octadecanoyl,2-(9Z)-octadecenoyl-sn-glycero-3-phospho)-1D-myo-inositol(in) = 6-(alpha-D-glucosaminyl)-(1-octadecanoyl,2-(9Z)-octadecenoyl-sn-glycero-3-phospho)-1D-myo-inositol(out)</text>
        <dbReference type="Rhea" id="RHEA:71495"/>
        <dbReference type="ChEBI" id="CHEBI:190691"/>
    </reaction>
</comment>
<dbReference type="PANTHER" id="PTHR21347:SF0">
    <property type="entry name" value="LIPID SCRAMBLASE CLPTM1L"/>
    <property type="match status" value="1"/>
</dbReference>
<evidence type="ECO:0000256" key="5">
    <source>
        <dbReference type="ARBA" id="ARBA00023136"/>
    </source>
</evidence>
<protein>
    <recommendedName>
        <fullName evidence="10">Lipid scramblase CLPTM1L</fullName>
    </recommendedName>
    <alternativeName>
        <fullName evidence="12">Cisplatin resistance-related protein 9</fullName>
    </alternativeName>
    <alternativeName>
        <fullName evidence="11">Cleft lip and palate transmembrane protein 1-like protein</fullName>
    </alternativeName>
</protein>
<comment type="catalytic activity">
    <reaction evidence="6">
        <text>a 1,2-diacyl-sn-glycero-3-phosphoethanolamine(in) = a 1,2-diacyl-sn-glycero-3-phosphoethanolamine(out)</text>
        <dbReference type="Rhea" id="RHEA:38895"/>
        <dbReference type="ChEBI" id="CHEBI:64612"/>
    </reaction>
</comment>
<comment type="function">
    <text evidence="13">Scramblase that mediates the translocation of glucosaminylphosphatidylinositol (alpha-D-GlcN-(1-6)-(1,2-diacyl-sn-glycero-3-phospho)-1D-myo-inositol, GlcN-PI) across the endoplasmic reticulum (ER) membrane, from the cytosolic leaflet to the luminal leaflet of the ER membrane, where it participates in the biosynthesis of glycosylphosphatidylinositol (GPI). GPI is a lipid glycoconjugate involved in post-translational modification of proteins. Can also translocate 1,2-diacyl-sn-glycero-3-phospho-(1D-myo-inositol) (phosphatidylinositol or PI), as well as several other phospholipids (1,2-diacyl-sn-glycero-3-phosphocholine, 1,2-diacyl-sn-glycero-3-phosphoethanolamine), and N-acetylglucosaminylphosphatidylinositol (GlcNAc-PI) in vitro.</text>
</comment>
<evidence type="ECO:0000256" key="15">
    <source>
        <dbReference type="SAM" id="Phobius"/>
    </source>
</evidence>
<accession>A0A7R9G998</accession>
<keyword evidence="3 15" id="KW-0812">Transmembrane</keyword>
<feature type="transmembrane region" description="Helical" evidence="15">
    <location>
        <begin position="407"/>
        <end position="426"/>
    </location>
</feature>
<evidence type="ECO:0000256" key="13">
    <source>
        <dbReference type="ARBA" id="ARBA00045827"/>
    </source>
</evidence>
<reference evidence="16" key="1">
    <citation type="submission" date="2020-11" db="EMBL/GenBank/DDBJ databases">
        <authorList>
            <person name="Tran Van P."/>
        </authorList>
    </citation>
    <scope>NUCLEOTIDE SEQUENCE</scope>
</reference>
<keyword evidence="17" id="KW-1185">Reference proteome</keyword>
<keyword evidence="4 15" id="KW-1133">Transmembrane helix</keyword>
<comment type="catalytic activity">
    <reaction evidence="7">
        <text>a 1,2-diacyl-sn-glycero-3-phosphocholine(in) = a 1,2-diacyl-sn-glycero-3-phosphocholine(out)</text>
        <dbReference type="Rhea" id="RHEA:38571"/>
        <dbReference type="ChEBI" id="CHEBI:57643"/>
    </reaction>
</comment>
<organism evidence="16">
    <name type="scientific">Notodromas monacha</name>
    <dbReference type="NCBI Taxonomy" id="399045"/>
    <lineage>
        <taxon>Eukaryota</taxon>
        <taxon>Metazoa</taxon>
        <taxon>Ecdysozoa</taxon>
        <taxon>Arthropoda</taxon>
        <taxon>Crustacea</taxon>
        <taxon>Oligostraca</taxon>
        <taxon>Ostracoda</taxon>
        <taxon>Podocopa</taxon>
        <taxon>Podocopida</taxon>
        <taxon>Cypridocopina</taxon>
        <taxon>Cypridoidea</taxon>
        <taxon>Cyprididae</taxon>
        <taxon>Notodromas</taxon>
    </lineage>
</organism>
<gene>
    <name evidence="16" type="ORF">NMOB1V02_LOCUS1787</name>
</gene>
<name>A0A7R9G998_9CRUS</name>
<dbReference type="InterPro" id="IPR008429">
    <property type="entry name" value="CLPTM1"/>
</dbReference>
<evidence type="ECO:0000256" key="8">
    <source>
        <dbReference type="ARBA" id="ARBA00035895"/>
    </source>
</evidence>
<comment type="catalytic activity">
    <reaction evidence="14">
        <text>a 6-(alpha-D-glucosaminyl)-1-(1,2-diacyl-sn-glycero-3-phospho)-1D-myo-inositol(in) = a 6-(alpha-D-glucosaminyl)-1-(1,2-diacyl-sn-glycero-3-phospho)-1D-myo-inositol(out)</text>
        <dbReference type="Rhea" id="RHEA:71491"/>
        <dbReference type="ChEBI" id="CHEBI:57997"/>
    </reaction>
</comment>
<evidence type="ECO:0000256" key="12">
    <source>
        <dbReference type="ARBA" id="ARBA00043155"/>
    </source>
</evidence>
<evidence type="ECO:0000256" key="11">
    <source>
        <dbReference type="ARBA" id="ARBA00042320"/>
    </source>
</evidence>
<evidence type="ECO:0000256" key="7">
    <source>
        <dbReference type="ARBA" id="ARBA00024631"/>
    </source>
</evidence>
<evidence type="ECO:0000256" key="14">
    <source>
        <dbReference type="ARBA" id="ARBA00093208"/>
    </source>
</evidence>
<evidence type="ECO:0000256" key="9">
    <source>
        <dbReference type="ARBA" id="ARBA00036810"/>
    </source>
</evidence>
<dbReference type="OrthoDB" id="378564at2759"/>
<feature type="transmembrane region" description="Helical" evidence="15">
    <location>
        <begin position="332"/>
        <end position="347"/>
    </location>
</feature>
<evidence type="ECO:0000256" key="6">
    <source>
        <dbReference type="ARBA" id="ARBA00024615"/>
    </source>
</evidence>
<feature type="transmembrane region" description="Helical" evidence="15">
    <location>
        <begin position="292"/>
        <end position="311"/>
    </location>
</feature>
<dbReference type="GO" id="GO:0012505">
    <property type="term" value="C:endomembrane system"/>
    <property type="evidence" value="ECO:0007669"/>
    <property type="project" value="TreeGrafter"/>
</dbReference>
<comment type="similarity">
    <text evidence="2">Belongs to the CLPTM1 family.</text>
</comment>
<comment type="subcellular location">
    <subcellularLocation>
        <location evidence="1">Membrane</location>
        <topology evidence="1">Multi-pass membrane protein</topology>
    </subcellularLocation>
</comment>
<evidence type="ECO:0000256" key="3">
    <source>
        <dbReference type="ARBA" id="ARBA00022692"/>
    </source>
</evidence>
<dbReference type="PANTHER" id="PTHR21347">
    <property type="entry name" value="CLEFT LIP AND PALATE ASSOCIATED TRANSMEMBRANE PROTEIN-RELATED"/>
    <property type="match status" value="1"/>
</dbReference>
<feature type="transmembrane region" description="Helical" evidence="15">
    <location>
        <begin position="353"/>
        <end position="371"/>
    </location>
</feature>
<comment type="catalytic activity">
    <reaction evidence="8">
        <text>a 1,2-diacyl-sn-glycero-3-phospho-(1D-myo-inositol)(in) = a 1,2-diacyl-sn-glycero-3-phospho-(1D-myo-inositol)(out)</text>
        <dbReference type="Rhea" id="RHEA:38691"/>
        <dbReference type="ChEBI" id="CHEBI:57880"/>
    </reaction>
</comment>
<evidence type="ECO:0000256" key="2">
    <source>
        <dbReference type="ARBA" id="ARBA00009310"/>
    </source>
</evidence>
<dbReference type="Proteomes" id="UP000678499">
    <property type="component" value="Unassembled WGS sequence"/>
</dbReference>
<evidence type="ECO:0000313" key="17">
    <source>
        <dbReference type="Proteomes" id="UP000678499"/>
    </source>
</evidence>
<dbReference type="EMBL" id="CAJPEX010000187">
    <property type="protein sequence ID" value="CAG0914076.1"/>
    <property type="molecule type" value="Genomic_DNA"/>
</dbReference>
<evidence type="ECO:0000256" key="1">
    <source>
        <dbReference type="ARBA" id="ARBA00004141"/>
    </source>
</evidence>
<evidence type="ECO:0000256" key="10">
    <source>
        <dbReference type="ARBA" id="ARBA00040905"/>
    </source>
</evidence>